<organism evidence="3 4">
    <name type="scientific">Capillimicrobium parvum</name>
    <dbReference type="NCBI Taxonomy" id="2884022"/>
    <lineage>
        <taxon>Bacteria</taxon>
        <taxon>Bacillati</taxon>
        <taxon>Actinomycetota</taxon>
        <taxon>Thermoleophilia</taxon>
        <taxon>Solirubrobacterales</taxon>
        <taxon>Capillimicrobiaceae</taxon>
        <taxon>Capillimicrobium</taxon>
    </lineage>
</organism>
<keyword evidence="2" id="KW-0812">Transmembrane</keyword>
<evidence type="ECO:0000313" key="4">
    <source>
        <dbReference type="Proteomes" id="UP001162834"/>
    </source>
</evidence>
<name>A0A9E6XW07_9ACTN</name>
<evidence type="ECO:0000313" key="3">
    <source>
        <dbReference type="EMBL" id="UGS35463.1"/>
    </source>
</evidence>
<dbReference type="AlphaFoldDB" id="A0A9E6XW07"/>
<evidence type="ECO:0000256" key="1">
    <source>
        <dbReference type="SAM" id="MobiDB-lite"/>
    </source>
</evidence>
<accession>A0A9E6XW07</accession>
<dbReference type="EMBL" id="CP087164">
    <property type="protein sequence ID" value="UGS35463.1"/>
    <property type="molecule type" value="Genomic_DNA"/>
</dbReference>
<feature type="compositionally biased region" description="Basic residues" evidence="1">
    <location>
        <begin position="178"/>
        <end position="189"/>
    </location>
</feature>
<keyword evidence="4" id="KW-1185">Reference proteome</keyword>
<evidence type="ECO:0000256" key="2">
    <source>
        <dbReference type="SAM" id="Phobius"/>
    </source>
</evidence>
<dbReference type="RefSeq" id="WP_259315149.1">
    <property type="nucleotide sequence ID" value="NZ_CP087164.1"/>
</dbReference>
<feature type="compositionally biased region" description="Pro residues" evidence="1">
    <location>
        <begin position="116"/>
        <end position="126"/>
    </location>
</feature>
<feature type="transmembrane region" description="Helical" evidence="2">
    <location>
        <begin position="209"/>
        <end position="229"/>
    </location>
</feature>
<feature type="compositionally biased region" description="Basic and acidic residues" evidence="1">
    <location>
        <begin position="131"/>
        <end position="177"/>
    </location>
</feature>
<reference evidence="3" key="1">
    <citation type="journal article" date="2022" name="Int. J. Syst. Evol. Microbiol.">
        <title>Pseudomonas aegrilactucae sp. nov. and Pseudomonas morbosilactucae sp. nov., pathogens causing bacterial rot of lettuce in Japan.</title>
        <authorList>
            <person name="Sawada H."/>
            <person name="Fujikawa T."/>
            <person name="Satou M."/>
        </authorList>
    </citation>
    <scope>NUCLEOTIDE SEQUENCE</scope>
    <source>
        <strain evidence="3">0166_1</strain>
    </source>
</reference>
<proteinExistence type="predicted"/>
<sequence>MESPLSDQSSAARSPVLAPRRIHEHARVFMPQPEEPVHAYAARLRAMHNHLGMLIEAVERGMGDRPPLRTVKRERPAEPPPLTSLIVVAPPAASLGPRPRLPVAPVVAPAVAPAPSAAPPIVPRPYDPAVDPDRRAGGPDRRRGVRDRRGGPADRRRGGPDLRAAPVERRAGPADRRSGRRDRRLGHARRTVDRRPAQIPEPRLDGVTAFWIVNIAVWLGIFVFVMIWAT</sequence>
<keyword evidence="2" id="KW-0472">Membrane</keyword>
<dbReference type="Proteomes" id="UP001162834">
    <property type="component" value="Chromosome"/>
</dbReference>
<keyword evidence="2" id="KW-1133">Transmembrane helix</keyword>
<protein>
    <submittedName>
        <fullName evidence="3">Uncharacterized protein</fullName>
    </submittedName>
</protein>
<dbReference type="KEGG" id="sbae:DSM104329_01851"/>
<feature type="region of interest" description="Disordered" evidence="1">
    <location>
        <begin position="113"/>
        <end position="196"/>
    </location>
</feature>
<gene>
    <name evidence="3" type="ORF">DSM104329_01851</name>
</gene>